<protein>
    <submittedName>
        <fullName evidence="10">Alanine:cation symporter family protein</fullName>
    </submittedName>
</protein>
<keyword evidence="7 8" id="KW-0472">Membrane</keyword>
<keyword evidence="3 8" id="KW-0813">Transport</keyword>
<dbReference type="EMBL" id="JAAITX010000002">
    <property type="protein sequence ID" value="NVH57990.1"/>
    <property type="molecule type" value="Genomic_DNA"/>
</dbReference>
<feature type="transmembrane region" description="Helical" evidence="8">
    <location>
        <begin position="149"/>
        <end position="172"/>
    </location>
</feature>
<feature type="transmembrane region" description="Helical" evidence="8">
    <location>
        <begin position="424"/>
        <end position="442"/>
    </location>
</feature>
<reference evidence="11 12" key="1">
    <citation type="journal article" date="2020" name="Cell Host Microbe">
        <title>Functional and Genomic Variation between Human-Derived Isolates of Lachnospiraceae Reveals Inter- and Intra-Species Diversity.</title>
        <authorList>
            <person name="Sorbara M.T."/>
            <person name="Littmann E.R."/>
            <person name="Fontana E."/>
            <person name="Moody T.U."/>
            <person name="Kohout C.E."/>
            <person name="Gjonbalaj M."/>
            <person name="Eaton V."/>
            <person name="Seok R."/>
            <person name="Leiner I.M."/>
            <person name="Pamer E.G."/>
        </authorList>
    </citation>
    <scope>NUCLEOTIDE SEQUENCE [LARGE SCALE GENOMIC DNA]</scope>
    <source>
        <strain evidence="10 11">MSK.17.11</strain>
        <strain evidence="9 12">MSK.17.38</strain>
    </source>
</reference>
<dbReference type="EMBL" id="JAAIUO010000002">
    <property type="protein sequence ID" value="NSK13923.1"/>
    <property type="molecule type" value="Genomic_DNA"/>
</dbReference>
<gene>
    <name evidence="10" type="ORF">G5A66_04855</name>
    <name evidence="9" type="ORF">G5A75_03345</name>
</gene>
<comment type="subcellular location">
    <subcellularLocation>
        <location evidence="1 8">Cell membrane</location>
        <topology evidence="1 8">Multi-pass membrane protein</topology>
    </subcellularLocation>
</comment>
<dbReference type="GO" id="GO:0005886">
    <property type="term" value="C:plasma membrane"/>
    <property type="evidence" value="ECO:0007669"/>
    <property type="project" value="UniProtKB-SubCell"/>
</dbReference>
<keyword evidence="8" id="KW-0769">Symport</keyword>
<evidence type="ECO:0000256" key="5">
    <source>
        <dbReference type="ARBA" id="ARBA00022692"/>
    </source>
</evidence>
<comment type="similarity">
    <text evidence="2 8">Belongs to the alanine or glycine:cation symporter (AGCS) (TC 2.A.25) family.</text>
</comment>
<dbReference type="Pfam" id="PF01235">
    <property type="entry name" value="Na_Ala_symp"/>
    <property type="match status" value="1"/>
</dbReference>
<feature type="transmembrane region" description="Helical" evidence="8">
    <location>
        <begin position="349"/>
        <end position="377"/>
    </location>
</feature>
<keyword evidence="11" id="KW-1185">Reference proteome</keyword>
<dbReference type="Proteomes" id="UP000701680">
    <property type="component" value="Unassembled WGS sequence"/>
</dbReference>
<dbReference type="RefSeq" id="WP_101694091.1">
    <property type="nucleotide sequence ID" value="NZ_JAAITX010000002.1"/>
</dbReference>
<dbReference type="GO" id="GO:0005283">
    <property type="term" value="F:amino acid:sodium symporter activity"/>
    <property type="evidence" value="ECO:0007669"/>
    <property type="project" value="InterPro"/>
</dbReference>
<evidence type="ECO:0000256" key="6">
    <source>
        <dbReference type="ARBA" id="ARBA00022989"/>
    </source>
</evidence>
<dbReference type="PANTHER" id="PTHR30330">
    <property type="entry name" value="AGSS FAMILY TRANSPORTER, SODIUM-ALANINE"/>
    <property type="match status" value="1"/>
</dbReference>
<dbReference type="Proteomes" id="UP000528555">
    <property type="component" value="Unassembled WGS sequence"/>
</dbReference>
<feature type="transmembrane region" description="Helical" evidence="8">
    <location>
        <begin position="310"/>
        <end position="329"/>
    </location>
</feature>
<dbReference type="NCBIfam" id="TIGR00835">
    <property type="entry name" value="agcS"/>
    <property type="match status" value="1"/>
</dbReference>
<evidence type="ECO:0000313" key="11">
    <source>
        <dbReference type="Proteomes" id="UP000528555"/>
    </source>
</evidence>
<dbReference type="InterPro" id="IPR001463">
    <property type="entry name" value="Na/Ala_symport"/>
</dbReference>
<dbReference type="OrthoDB" id="9804874at2"/>
<evidence type="ECO:0000256" key="8">
    <source>
        <dbReference type="RuleBase" id="RU363064"/>
    </source>
</evidence>
<feature type="transmembrane region" description="Helical" evidence="8">
    <location>
        <begin position="215"/>
        <end position="235"/>
    </location>
</feature>
<evidence type="ECO:0000256" key="1">
    <source>
        <dbReference type="ARBA" id="ARBA00004651"/>
    </source>
</evidence>
<dbReference type="Gene3D" id="1.20.1740.10">
    <property type="entry name" value="Amino acid/polyamine transporter I"/>
    <property type="match status" value="1"/>
</dbReference>
<keyword evidence="4 8" id="KW-1003">Cell membrane</keyword>
<accession>A0A850HHM6</accession>
<organism evidence="10 11">
    <name type="scientific">Dorea phocaeensis</name>
    <dbReference type="NCBI Taxonomy" id="2040291"/>
    <lineage>
        <taxon>Bacteria</taxon>
        <taxon>Bacillati</taxon>
        <taxon>Bacillota</taxon>
        <taxon>Clostridia</taxon>
        <taxon>Lachnospirales</taxon>
        <taxon>Lachnospiraceae</taxon>
        <taxon>Dorea</taxon>
    </lineage>
</organism>
<feature type="transmembrane region" description="Helical" evidence="8">
    <location>
        <begin position="16"/>
        <end position="34"/>
    </location>
</feature>
<proteinExistence type="inferred from homology"/>
<reference evidence="10" key="2">
    <citation type="submission" date="2020-02" db="EMBL/GenBank/DDBJ databases">
        <authorList>
            <person name="Littmann E."/>
            <person name="Sorbara M."/>
        </authorList>
    </citation>
    <scope>NUCLEOTIDE SEQUENCE</scope>
    <source>
        <strain evidence="10">MSK.17.11</strain>
        <strain evidence="9">MSK.17.38</strain>
    </source>
</reference>
<dbReference type="AlphaFoldDB" id="A0A850HHM6"/>
<evidence type="ECO:0000256" key="2">
    <source>
        <dbReference type="ARBA" id="ARBA00009261"/>
    </source>
</evidence>
<keyword evidence="6 8" id="KW-1133">Transmembrane helix</keyword>
<evidence type="ECO:0000313" key="9">
    <source>
        <dbReference type="EMBL" id="NSK13923.1"/>
    </source>
</evidence>
<comment type="caution">
    <text evidence="10">The sequence shown here is derived from an EMBL/GenBank/DDBJ whole genome shotgun (WGS) entry which is preliminary data.</text>
</comment>
<evidence type="ECO:0000256" key="4">
    <source>
        <dbReference type="ARBA" id="ARBA00022475"/>
    </source>
</evidence>
<feature type="transmembrane region" description="Helical" evidence="8">
    <location>
        <begin position="398"/>
        <end position="418"/>
    </location>
</feature>
<feature type="transmembrane region" description="Helical" evidence="8">
    <location>
        <begin position="184"/>
        <end position="203"/>
    </location>
</feature>
<dbReference type="PRINTS" id="PR00175">
    <property type="entry name" value="NAALASMPORT"/>
</dbReference>
<sequence>MIETISNMIYKIDGMVWGWWLIILLFGTHIYMTIRTGFIQRKTISKGIKLSVQKDPDAEGEVSNFGALTTALAATIGTGNIVGVGTAIALGGPGAVLWCWLSGIFGIATKYSESLIAVKYRVKTKDGRMQGGAMYALSRGLKWKKLGKVLGMIFAVFAGFASFGIGCATQVNAIANVVEENTGVQGWIVGLVVAILTAIVIFGGIKSIATVCEKLVPFMAIFYVIGCLIILGINYDYILPAIQTICKLAFAPGAAAGGLVGTGIRLAMQYGIARGLFSNESGMGSAPIAAAAAQTRNPVRQALVSSTGTFWDTVVVCLMTGLVLVSTIMKNPNINADQISDGGTLTTLAFGQIPVFGPIILTLGIICFAYSTILGWAYYGERAVEYFAGHKGLIPYRIIYVVVAGIAPIVALDVVWALADILNALMAIPNLIAVLLLSNVIVKETKKYINDLDAWSDEEVPVIED</sequence>
<evidence type="ECO:0000313" key="10">
    <source>
        <dbReference type="EMBL" id="NVH57990.1"/>
    </source>
</evidence>
<evidence type="ECO:0000313" key="12">
    <source>
        <dbReference type="Proteomes" id="UP000701680"/>
    </source>
</evidence>
<name>A0A850HHM6_9FIRM</name>
<keyword evidence="5 8" id="KW-0812">Transmembrane</keyword>
<feature type="transmembrane region" description="Helical" evidence="8">
    <location>
        <begin position="241"/>
        <end position="264"/>
    </location>
</feature>
<evidence type="ECO:0000256" key="7">
    <source>
        <dbReference type="ARBA" id="ARBA00023136"/>
    </source>
</evidence>
<dbReference type="PANTHER" id="PTHR30330:SF3">
    <property type="entry name" value="TRANSCRIPTIONAL REGULATOR, LRP FAMILY"/>
    <property type="match status" value="1"/>
</dbReference>
<evidence type="ECO:0000256" key="3">
    <source>
        <dbReference type="ARBA" id="ARBA00022448"/>
    </source>
</evidence>